<evidence type="ECO:0000313" key="2">
    <source>
        <dbReference type="Proteomes" id="UP000219482"/>
    </source>
</evidence>
<gene>
    <name evidence="1" type="ORF">SAMN06272739_3644</name>
</gene>
<evidence type="ECO:0008006" key="3">
    <source>
        <dbReference type="Google" id="ProtNLM"/>
    </source>
</evidence>
<organism evidence="1 2">
    <name type="scientific">Blastococcus haudaquaticus</name>
    <dbReference type="NCBI Taxonomy" id="1938745"/>
    <lineage>
        <taxon>Bacteria</taxon>
        <taxon>Bacillati</taxon>
        <taxon>Actinomycetota</taxon>
        <taxon>Actinomycetes</taxon>
        <taxon>Geodermatophilales</taxon>
        <taxon>Geodermatophilaceae</taxon>
        <taxon>Blastococcus</taxon>
    </lineage>
</organism>
<dbReference type="AlphaFoldDB" id="A0A286H554"/>
<evidence type="ECO:0000313" key="1">
    <source>
        <dbReference type="EMBL" id="SOE02586.1"/>
    </source>
</evidence>
<sequence length="328" mass="33971">MDGTSEGHRPGVRVYVDEVRTLRFDDGAPVTAASGIAPLGDGWLLAQDDSTHAAWLRDGAVRAVRVLPPVDGLDLFSEAAGTKRLKPDLEVACPAEVDGEPAVLLLGSGSTPQRMRGVLVRLTNGRPQVAAAELGPLYAAVAARLDLPAEHLNLEGASRHGDTVRWFNRGNLSAGVVSASVDVPLEALVDAVLGGDAASVPVGRSLAYELGEVEGVGLAVTDAIALPDGRVLLSAAAEDSPNAVDDGPVVATALALVDGDRVVDLVALPEVDGHVHKVEGLALRRFADGEAHLLAVVDDDDPDVPSTVLGLRVDLTAGRQRVKRATDV</sequence>
<dbReference type="Proteomes" id="UP000219482">
    <property type="component" value="Unassembled WGS sequence"/>
</dbReference>
<dbReference type="Pfam" id="PF21851">
    <property type="entry name" value="DUF6910"/>
    <property type="match status" value="1"/>
</dbReference>
<accession>A0A286H554</accession>
<keyword evidence="2" id="KW-1185">Reference proteome</keyword>
<proteinExistence type="predicted"/>
<name>A0A286H554_9ACTN</name>
<dbReference type="InterPro" id="IPR053852">
    <property type="entry name" value="DUF6910"/>
</dbReference>
<protein>
    <recommendedName>
        <fullName evidence="3">DUF3616 domain-containing protein</fullName>
    </recommendedName>
</protein>
<reference evidence="2" key="1">
    <citation type="submission" date="2017-09" db="EMBL/GenBank/DDBJ databases">
        <authorList>
            <person name="Varghese N."/>
            <person name="Submissions S."/>
        </authorList>
    </citation>
    <scope>NUCLEOTIDE SEQUENCE [LARGE SCALE GENOMIC DNA]</scope>
    <source>
        <strain evidence="2">DSM 44270</strain>
    </source>
</reference>
<dbReference type="EMBL" id="OCNK01000004">
    <property type="protein sequence ID" value="SOE02586.1"/>
    <property type="molecule type" value="Genomic_DNA"/>
</dbReference>